<evidence type="ECO:0000313" key="2">
    <source>
        <dbReference type="Proteomes" id="UP001162992"/>
    </source>
</evidence>
<name>A0ACC2B565_DIPCM</name>
<accession>A0ACC2B565</accession>
<sequence length="156" mass="16447">MTRRLAHLLSAALYPRYTCGELETTRWRLPLCANLPLFTAPAALVVLPLPAAPCCLTYCDLPCWPCDLPATSAFSVLVGGLSARLPICLCLLVLQVLAASPTSASVASPATYLQLLATSPAGPVNCLLHSSMCSLEGFLADYCSSSLLHQLLVALS</sequence>
<keyword evidence="2" id="KW-1185">Reference proteome</keyword>
<organism evidence="1 2">
    <name type="scientific">Diphasiastrum complanatum</name>
    <name type="common">Issler's clubmoss</name>
    <name type="synonym">Lycopodium complanatum</name>
    <dbReference type="NCBI Taxonomy" id="34168"/>
    <lineage>
        <taxon>Eukaryota</taxon>
        <taxon>Viridiplantae</taxon>
        <taxon>Streptophyta</taxon>
        <taxon>Embryophyta</taxon>
        <taxon>Tracheophyta</taxon>
        <taxon>Lycopodiopsida</taxon>
        <taxon>Lycopodiales</taxon>
        <taxon>Lycopodiaceae</taxon>
        <taxon>Lycopodioideae</taxon>
        <taxon>Diphasiastrum</taxon>
    </lineage>
</organism>
<proteinExistence type="predicted"/>
<dbReference type="EMBL" id="CM055108">
    <property type="protein sequence ID" value="KAJ7524928.1"/>
    <property type="molecule type" value="Genomic_DNA"/>
</dbReference>
<dbReference type="Proteomes" id="UP001162992">
    <property type="component" value="Chromosome 17"/>
</dbReference>
<reference evidence="2" key="1">
    <citation type="journal article" date="2024" name="Proc. Natl. Acad. Sci. U.S.A.">
        <title>Extraordinary preservation of gene collinearity over three hundred million years revealed in homosporous lycophytes.</title>
        <authorList>
            <person name="Li C."/>
            <person name="Wickell D."/>
            <person name="Kuo L.Y."/>
            <person name="Chen X."/>
            <person name="Nie B."/>
            <person name="Liao X."/>
            <person name="Peng D."/>
            <person name="Ji J."/>
            <person name="Jenkins J."/>
            <person name="Williams M."/>
            <person name="Shu S."/>
            <person name="Plott C."/>
            <person name="Barry K."/>
            <person name="Rajasekar S."/>
            <person name="Grimwood J."/>
            <person name="Han X."/>
            <person name="Sun S."/>
            <person name="Hou Z."/>
            <person name="He W."/>
            <person name="Dai G."/>
            <person name="Sun C."/>
            <person name="Schmutz J."/>
            <person name="Leebens-Mack J.H."/>
            <person name="Li F.W."/>
            <person name="Wang L."/>
        </authorList>
    </citation>
    <scope>NUCLEOTIDE SEQUENCE [LARGE SCALE GENOMIC DNA]</scope>
    <source>
        <strain evidence="2">cv. PW_Plant_1</strain>
    </source>
</reference>
<comment type="caution">
    <text evidence="1">The sequence shown here is derived from an EMBL/GenBank/DDBJ whole genome shotgun (WGS) entry which is preliminary data.</text>
</comment>
<gene>
    <name evidence="1" type="ORF">O6H91_17G028200</name>
</gene>
<evidence type="ECO:0000313" key="1">
    <source>
        <dbReference type="EMBL" id="KAJ7524928.1"/>
    </source>
</evidence>
<protein>
    <submittedName>
        <fullName evidence="1">Uncharacterized protein</fullName>
    </submittedName>
</protein>